<organism evidence="3 4">
    <name type="scientific">Microbacterium flavum</name>
    <dbReference type="NCBI Taxonomy" id="415216"/>
    <lineage>
        <taxon>Bacteria</taxon>
        <taxon>Bacillati</taxon>
        <taxon>Actinomycetota</taxon>
        <taxon>Actinomycetes</taxon>
        <taxon>Micrococcales</taxon>
        <taxon>Microbacteriaceae</taxon>
        <taxon>Microbacterium</taxon>
    </lineage>
</organism>
<feature type="compositionally biased region" description="Low complexity" evidence="1">
    <location>
        <begin position="20"/>
        <end position="34"/>
    </location>
</feature>
<protein>
    <submittedName>
        <fullName evidence="3">DUF4190 domain-containing protein</fullName>
    </submittedName>
</protein>
<name>A0ABS5XU80_9MICO</name>
<evidence type="ECO:0000313" key="4">
    <source>
        <dbReference type="Proteomes" id="UP000740605"/>
    </source>
</evidence>
<feature type="transmembrane region" description="Helical" evidence="2">
    <location>
        <begin position="101"/>
        <end position="126"/>
    </location>
</feature>
<keyword evidence="2" id="KW-1133">Transmembrane helix</keyword>
<accession>A0ABS5XU80</accession>
<reference evidence="3 4" key="1">
    <citation type="submission" date="2021-03" db="EMBL/GenBank/DDBJ databases">
        <title>Microbacterium pauli sp. nov., isolated from microfiltered milk.</title>
        <authorList>
            <person name="Bellassi P."/>
            <person name="Fontana A."/>
            <person name="Callegari M.L."/>
            <person name="Lorenzo M."/>
            <person name="Cappa F."/>
        </authorList>
    </citation>
    <scope>NUCLEOTIDE SEQUENCE [LARGE SCALE GENOMIC DNA]</scope>
    <source>
        <strain evidence="3 4">DSM 18909</strain>
    </source>
</reference>
<sequence length="161" mass="15955">MSTPDPSQTPPGQPSPAVPPHGYSGAPGYGAPEYGQPPQPPQAPGSYAQPAWGAAPAPMPAAGSRRGLALLAVILGAFPLAMSLFQPFALRAVVGSGNYAVWSLVSLVIGILSLLTGVGAIVFGLLARRDAPLPAGIGIGLGAAAAAGALIGFLYTLVATY</sequence>
<feature type="transmembrane region" description="Helical" evidence="2">
    <location>
        <begin position="68"/>
        <end position="89"/>
    </location>
</feature>
<evidence type="ECO:0000256" key="1">
    <source>
        <dbReference type="SAM" id="MobiDB-lite"/>
    </source>
</evidence>
<dbReference type="RefSeq" id="WP_215487324.1">
    <property type="nucleotide sequence ID" value="NZ_BAAAPJ010000002.1"/>
</dbReference>
<dbReference type="Proteomes" id="UP000740605">
    <property type="component" value="Unassembled WGS sequence"/>
</dbReference>
<gene>
    <name evidence="3" type="ORF">J0P97_08425</name>
</gene>
<feature type="transmembrane region" description="Helical" evidence="2">
    <location>
        <begin position="133"/>
        <end position="158"/>
    </location>
</feature>
<evidence type="ECO:0000313" key="3">
    <source>
        <dbReference type="EMBL" id="MBT8798095.1"/>
    </source>
</evidence>
<keyword evidence="4" id="KW-1185">Reference proteome</keyword>
<keyword evidence="2" id="KW-0472">Membrane</keyword>
<evidence type="ECO:0000256" key="2">
    <source>
        <dbReference type="SAM" id="Phobius"/>
    </source>
</evidence>
<dbReference type="EMBL" id="JAFLHG010000006">
    <property type="protein sequence ID" value="MBT8798095.1"/>
    <property type="molecule type" value="Genomic_DNA"/>
</dbReference>
<feature type="compositionally biased region" description="Pro residues" evidence="1">
    <location>
        <begin position="7"/>
        <end position="19"/>
    </location>
</feature>
<feature type="region of interest" description="Disordered" evidence="1">
    <location>
        <begin position="1"/>
        <end position="51"/>
    </location>
</feature>
<comment type="caution">
    <text evidence="3">The sequence shown here is derived from an EMBL/GenBank/DDBJ whole genome shotgun (WGS) entry which is preliminary data.</text>
</comment>
<keyword evidence="2" id="KW-0812">Transmembrane</keyword>
<proteinExistence type="predicted"/>